<reference evidence="3" key="1">
    <citation type="journal article" date="2011" name="Mol. Reprod. Dev.">
        <title>Novel conserved structural domains of acrosome reaction-inducing substance are widespread in invertebrates.</title>
        <authorList>
            <person name="Naruse M."/>
            <person name="Ishikawa R."/>
            <person name="Sakaya H."/>
            <person name="Moriyama H."/>
            <person name="Hoshi M."/>
            <person name="Matsumoto M."/>
        </authorList>
    </citation>
    <scope>NUCLEOTIDE SEQUENCE</scope>
    <source>
        <tissue evidence="3">Ovary</tissue>
    </source>
</reference>
<keyword evidence="1" id="KW-0812">Transmembrane</keyword>
<gene>
    <name evidence="3" type="primary">AaARIS2</name>
</gene>
<keyword evidence="1" id="KW-1133">Transmembrane helix</keyword>
<keyword evidence="1" id="KW-0472">Membrane</keyword>
<dbReference type="AlphaFoldDB" id="E3WHT8"/>
<proteinExistence type="evidence at transcript level"/>
<evidence type="ECO:0000313" key="3">
    <source>
        <dbReference type="EMBL" id="BAJ41223.1"/>
    </source>
</evidence>
<dbReference type="EMBL" id="AB602893">
    <property type="protein sequence ID" value="BAJ41223.1"/>
    <property type="molecule type" value="mRNA"/>
</dbReference>
<name>E3WHT8_ASTAM</name>
<evidence type="ECO:0000256" key="2">
    <source>
        <dbReference type="SAM" id="SignalP"/>
    </source>
</evidence>
<accession>E3WHT8</accession>
<protein>
    <submittedName>
        <fullName evidence="3">Egg coat matrix protein</fullName>
    </submittedName>
</protein>
<feature type="chain" id="PRO_5003183032" evidence="2">
    <location>
        <begin position="26"/>
        <end position="719"/>
    </location>
</feature>
<feature type="transmembrane region" description="Helical" evidence="1">
    <location>
        <begin position="698"/>
        <end position="718"/>
    </location>
</feature>
<organism evidence="3">
    <name type="scientific">Asterias amurensis</name>
    <name type="common">Northern Pacific seastar</name>
    <dbReference type="NCBI Taxonomy" id="7602"/>
    <lineage>
        <taxon>Eukaryota</taxon>
        <taxon>Metazoa</taxon>
        <taxon>Echinodermata</taxon>
        <taxon>Eleutherozoa</taxon>
        <taxon>Asterozoa</taxon>
        <taxon>Asteroidea</taxon>
        <taxon>Forcipulatacea</taxon>
        <taxon>Forcipulatida</taxon>
        <taxon>Asteriidae</taxon>
        <taxon>Asterias</taxon>
    </lineage>
</organism>
<keyword evidence="2" id="KW-0732">Signal</keyword>
<sequence length="719" mass="80294">MAVQLETYFFLTLLTFAILPGESEAAFGQTIDDKVTDFRFKNMGEAYIPEFEIVDSKANFEVVLEDTLNEAEYWVVDFEPYNMNKNTAVDPYTGDINPDNTGECSNVMFDAPYNQQDVAAGYYFSDVGNFISRNVSILDDQSNGDSVHKRLFTSYVRGQSFTDIDSDGVNIQRRDYILSFNQNFGFFFNCTNTMGENIWSFANTTDTIEFRSTIYFTNVRPVDPADGTKGMSWVTSNVDLIYRLNRVAIVNFIVSSTALVKPVLDFVIIEPYFDAQGDPEPNRASIEIQFQTTIESAGGELLALYNATSLQYIARDQVAGENSSLNLDLDYIYPDGSQQCQYVETDKCRQTWLFKFVIDLNVGIVENDLPIDATGTFKFRFAKHQCVDATEANPSDCVDLGLDPFTISLEVTIQTVVQVVDATKDSPTVILVSMSGANGEDLRGGVDPPTRGVNHLEDVNIVVKYTPEFLRSDFDLDLTLFMVCKEDKTNSPGGCLDVEISNRYVAYQSEFFRYAYVAVEGGEVTSYNTTDLDDDNTVQSLTTNAYDSANEVYNIGFTNTALSQERLSYTITTVFRLIEKPGRRRRANQPQQQMFSTRFGGMGGIAGLVPYGPPRHRERRGIMSAAALPQGHFVEMTFNGCPENSTFSPASYHCECNRVGETYSKETFTCQGSKSLAPDQEIINVRDKVPDSSGAPSIVANNALFVCIFIVSILIMYVK</sequence>
<evidence type="ECO:0000256" key="1">
    <source>
        <dbReference type="SAM" id="Phobius"/>
    </source>
</evidence>
<feature type="signal peptide" evidence="2">
    <location>
        <begin position="1"/>
        <end position="25"/>
    </location>
</feature>